<gene>
    <name evidence="2" type="ORF">C8N24_3836</name>
</gene>
<feature type="signal peptide" evidence="1">
    <location>
        <begin position="1"/>
        <end position="20"/>
    </location>
</feature>
<dbReference type="Gene3D" id="2.80.10.50">
    <property type="match status" value="1"/>
</dbReference>
<reference evidence="2 3" key="1">
    <citation type="submission" date="2018-10" db="EMBL/GenBank/DDBJ databases">
        <title>Genomic Encyclopedia of Archaeal and Bacterial Type Strains, Phase II (KMG-II): from individual species to whole genera.</title>
        <authorList>
            <person name="Goeker M."/>
        </authorList>
    </citation>
    <scope>NUCLEOTIDE SEQUENCE [LARGE SCALE GENOMIC DNA]</scope>
    <source>
        <strain evidence="2 3">DSM 14954</strain>
    </source>
</reference>
<comment type="caution">
    <text evidence="2">The sequence shown here is derived from an EMBL/GenBank/DDBJ whole genome shotgun (WGS) entry which is preliminary data.</text>
</comment>
<name>A0A660LIQ2_9ACTN</name>
<organism evidence="2 3">
    <name type="scientific">Solirubrobacter pauli</name>
    <dbReference type="NCBI Taxonomy" id="166793"/>
    <lineage>
        <taxon>Bacteria</taxon>
        <taxon>Bacillati</taxon>
        <taxon>Actinomycetota</taxon>
        <taxon>Thermoleophilia</taxon>
        <taxon>Solirubrobacterales</taxon>
        <taxon>Solirubrobacteraceae</taxon>
        <taxon>Solirubrobacter</taxon>
    </lineage>
</organism>
<dbReference type="AlphaFoldDB" id="A0A660LIQ2"/>
<accession>A0A660LIQ2</accession>
<evidence type="ECO:0000256" key="1">
    <source>
        <dbReference type="SAM" id="SignalP"/>
    </source>
</evidence>
<feature type="chain" id="PRO_5024916431" description="Delta-60 repeat protein" evidence="1">
    <location>
        <begin position="21"/>
        <end position="776"/>
    </location>
</feature>
<keyword evidence="3" id="KW-1185">Reference proteome</keyword>
<sequence>MKRFLLTSLVFLAAPATASAAPSLSIDTLFAPLSGIATDDYSASVASDIPAEIIAAGGRVYTIGSTSADDGNLYIVARRSDGTFDTSFSGDGRLTVSVPGTEAENVKAAALAPNGALRVAASVDTSIGSSSNRDVAIIGVLPDGSLDPSVGSGGITVFPVGGGDDDPNGIAVDAGGRIAMTGSTLASNVKDTFVSLRNADGSPAAFGAGGVVVLPRAAGGLADEGQDVVFRPGGGLVALMSVHLPGVGADTNETSVLRGFTEDGSTDPSFGDGGETALNVGTPDTSAPGLMIHGNRLWVTGKTMSGVQQLAFLARTELNGTGLRFHQFEMRGKSSGTEALKSAGADLTVLSGPPETLVVVGSSVTPSSGLGGFAATAFTGFEGDFPNGISQATYVDSGSNQTGLVSASPEGPYSLVAAGLLLNSSSFDTSFATLRLLLDADKKCDLAIDVPSPLELTFVGRKGTAAQISVENKGERPCGGTVTVNAPYALGRAVQTGTIEPGAKFVANGVPVTSGTIRRADDVARFTVSTAGDSDASNDVRGVRAVFSFCDLALSAVQKPATIPNEGGRRVEVGLRNAGTRTCRSVRMSVPDGAGEGASKPYSIDRGRSVSDDVLVSSKRSAKIGKKVTVRVASSSSDDDPFTTNNTFRLTARVVGVGDSRVSSASATRISGSASRGRGVKADLKGLRVTRVEVAVRRLGSGCRWLSGKRGKFVSKQGTCTPSGWQAASGRGSWRFSMRALPKGRYEAYSRVVTANGFREGRFSSSDGNRKAFRVR</sequence>
<dbReference type="Proteomes" id="UP000278962">
    <property type="component" value="Unassembled WGS sequence"/>
</dbReference>
<evidence type="ECO:0000313" key="2">
    <source>
        <dbReference type="EMBL" id="RKQ93960.1"/>
    </source>
</evidence>
<evidence type="ECO:0000313" key="3">
    <source>
        <dbReference type="Proteomes" id="UP000278962"/>
    </source>
</evidence>
<keyword evidence="1" id="KW-0732">Signal</keyword>
<dbReference type="RefSeq" id="WP_121252547.1">
    <property type="nucleotide sequence ID" value="NZ_RBIL01000001.1"/>
</dbReference>
<evidence type="ECO:0008006" key="4">
    <source>
        <dbReference type="Google" id="ProtNLM"/>
    </source>
</evidence>
<proteinExistence type="predicted"/>
<dbReference type="EMBL" id="RBIL01000001">
    <property type="protein sequence ID" value="RKQ93960.1"/>
    <property type="molecule type" value="Genomic_DNA"/>
</dbReference>
<protein>
    <recommendedName>
        <fullName evidence="4">Delta-60 repeat protein</fullName>
    </recommendedName>
</protein>
<dbReference type="OrthoDB" id="9805017at2"/>